<dbReference type="Pfam" id="PF13333">
    <property type="entry name" value="rve_2"/>
    <property type="match status" value="1"/>
</dbReference>
<dbReference type="RefSeq" id="WP_219161762.1">
    <property type="nucleotide sequence ID" value="NZ_JAHWGL010000202.1"/>
</dbReference>
<accession>A0ABS6X5U7</accession>
<comment type="caution">
    <text evidence="2">The sequence shown here is derived from an EMBL/GenBank/DDBJ whole genome shotgun (WGS) entry which is preliminary data.</text>
</comment>
<proteinExistence type="predicted"/>
<name>A0ABS6X5U7_9BACT</name>
<sequence length="299" mass="34504">MSRYRFIAAQRGRYPVRLLCQVVQVSASGYYAWQQTRQQAITQPDPAWETALVKAFGVHKRCYGTRRLRAELRRKGYQVGRQRLRTAMRRRGLRALQPKAFTPRTTNSTHGLRCAPNRLLDQPKPTQANRVWVSDITYLPLANGEWAYLCAFQDMASKQVVGWHVMATMPEELVTTALQRAFWAQPPTPGLLVHSDRGGQYCGNAYRQLLYDHQAVRSQSRRGDCYDNAQAESLWSRLKTEVLEVRERPVFADLADARASVANYFDYYNHERLHSSIDYQTPYHTHQQLLPLSALNYPA</sequence>
<dbReference type="InterPro" id="IPR050900">
    <property type="entry name" value="Transposase_IS3/IS150/IS904"/>
</dbReference>
<protein>
    <submittedName>
        <fullName evidence="2">IS3 family transposase</fullName>
    </submittedName>
</protein>
<dbReference type="PROSITE" id="PS50994">
    <property type="entry name" value="INTEGRASE"/>
    <property type="match status" value="1"/>
</dbReference>
<dbReference type="InterPro" id="IPR025948">
    <property type="entry name" value="HTH-like_dom"/>
</dbReference>
<dbReference type="Pfam" id="PF00665">
    <property type="entry name" value="rve"/>
    <property type="match status" value="1"/>
</dbReference>
<dbReference type="Pfam" id="PF13276">
    <property type="entry name" value="HTH_21"/>
    <property type="match status" value="1"/>
</dbReference>
<gene>
    <name evidence="2" type="ORF">KYK14_21915</name>
</gene>
<evidence type="ECO:0000313" key="3">
    <source>
        <dbReference type="Proteomes" id="UP000826188"/>
    </source>
</evidence>
<dbReference type="PANTHER" id="PTHR46889:SF4">
    <property type="entry name" value="TRANSPOSASE INSO FOR INSERTION SEQUENCE ELEMENT IS911B-RELATED"/>
    <property type="match status" value="1"/>
</dbReference>
<dbReference type="NCBIfam" id="NF033516">
    <property type="entry name" value="transpos_IS3"/>
    <property type="match status" value="1"/>
</dbReference>
<evidence type="ECO:0000259" key="1">
    <source>
        <dbReference type="PROSITE" id="PS50994"/>
    </source>
</evidence>
<evidence type="ECO:0000313" key="2">
    <source>
        <dbReference type="EMBL" id="MBW3131227.1"/>
    </source>
</evidence>
<dbReference type="InterPro" id="IPR048020">
    <property type="entry name" value="Transpos_IS3"/>
</dbReference>
<dbReference type="PANTHER" id="PTHR46889">
    <property type="entry name" value="TRANSPOSASE INSF FOR INSERTION SEQUENCE IS3B-RELATED"/>
    <property type="match status" value="1"/>
</dbReference>
<dbReference type="EMBL" id="JAHWGL010000202">
    <property type="protein sequence ID" value="MBW3131227.1"/>
    <property type="molecule type" value="Genomic_DNA"/>
</dbReference>
<keyword evidence="3" id="KW-1185">Reference proteome</keyword>
<feature type="domain" description="Integrase catalytic" evidence="1">
    <location>
        <begin position="121"/>
        <end position="290"/>
    </location>
</feature>
<reference evidence="2 3" key="1">
    <citation type="submission" date="2021-07" db="EMBL/GenBank/DDBJ databases">
        <title>Hymenobacter profundi sp. nov., isolated from deep-sea water.</title>
        <authorList>
            <person name="Kim M.K."/>
        </authorList>
    </citation>
    <scope>NUCLEOTIDE SEQUENCE [LARGE SCALE GENOMIC DNA]</scope>
    <source>
        <strain evidence="2 3">M2</strain>
    </source>
</reference>
<dbReference type="InterPro" id="IPR001584">
    <property type="entry name" value="Integrase_cat-core"/>
</dbReference>
<dbReference type="Proteomes" id="UP000826188">
    <property type="component" value="Unassembled WGS sequence"/>
</dbReference>
<organism evidence="2 3">
    <name type="scientific">Hymenobacter profundi</name>
    <dbReference type="NCBI Taxonomy" id="1982110"/>
    <lineage>
        <taxon>Bacteria</taxon>
        <taxon>Pseudomonadati</taxon>
        <taxon>Bacteroidota</taxon>
        <taxon>Cytophagia</taxon>
        <taxon>Cytophagales</taxon>
        <taxon>Hymenobacteraceae</taxon>
        <taxon>Hymenobacter</taxon>
    </lineage>
</organism>